<dbReference type="Proteomes" id="UP000605992">
    <property type="component" value="Unassembled WGS sequence"/>
</dbReference>
<name>A0A8J3UXR7_9ACTN</name>
<keyword evidence="2" id="KW-1185">Reference proteome</keyword>
<gene>
    <name evidence="1" type="ORF">Pth03_18810</name>
</gene>
<reference evidence="1" key="1">
    <citation type="submission" date="2021-01" db="EMBL/GenBank/DDBJ databases">
        <title>Whole genome shotgun sequence of Planotetraspora thailandica NBRC 104271.</title>
        <authorList>
            <person name="Komaki H."/>
            <person name="Tamura T."/>
        </authorList>
    </citation>
    <scope>NUCLEOTIDE SEQUENCE</scope>
    <source>
        <strain evidence="1">NBRC 104271</strain>
    </source>
</reference>
<accession>A0A8J3UXR7</accession>
<evidence type="ECO:0000313" key="2">
    <source>
        <dbReference type="Proteomes" id="UP000605992"/>
    </source>
</evidence>
<proteinExistence type="predicted"/>
<sequence length="54" mass="6478">MVVWALKRHIERYSPVEIEIDDETDLRNPRRRLAKLLFLSSTVNPIHRADWAHI</sequence>
<protein>
    <submittedName>
        <fullName evidence="1">Uncharacterized protein</fullName>
    </submittedName>
</protein>
<comment type="caution">
    <text evidence="1">The sequence shown here is derived from an EMBL/GenBank/DDBJ whole genome shotgun (WGS) entry which is preliminary data.</text>
</comment>
<organism evidence="1 2">
    <name type="scientific">Planotetraspora thailandica</name>
    <dbReference type="NCBI Taxonomy" id="487172"/>
    <lineage>
        <taxon>Bacteria</taxon>
        <taxon>Bacillati</taxon>
        <taxon>Actinomycetota</taxon>
        <taxon>Actinomycetes</taxon>
        <taxon>Streptosporangiales</taxon>
        <taxon>Streptosporangiaceae</taxon>
        <taxon>Planotetraspora</taxon>
    </lineage>
</organism>
<dbReference type="AlphaFoldDB" id="A0A8J3UXR7"/>
<dbReference type="EMBL" id="BOOR01000010">
    <property type="protein sequence ID" value="GII53492.1"/>
    <property type="molecule type" value="Genomic_DNA"/>
</dbReference>
<evidence type="ECO:0000313" key="1">
    <source>
        <dbReference type="EMBL" id="GII53492.1"/>
    </source>
</evidence>